<dbReference type="GeneID" id="19300966"/>
<organism evidence="2 3">
    <name type="scientific">Gloeophyllum trabeum (strain ATCC 11539 / FP-39264 / Madison 617)</name>
    <name type="common">Brown rot fungus</name>
    <dbReference type="NCBI Taxonomy" id="670483"/>
    <lineage>
        <taxon>Eukaryota</taxon>
        <taxon>Fungi</taxon>
        <taxon>Dikarya</taxon>
        <taxon>Basidiomycota</taxon>
        <taxon>Agaricomycotina</taxon>
        <taxon>Agaricomycetes</taxon>
        <taxon>Gloeophyllales</taxon>
        <taxon>Gloeophyllaceae</taxon>
        <taxon>Gloeophyllum</taxon>
    </lineage>
</organism>
<dbReference type="HOGENOM" id="CLU_769569_0_0_1"/>
<protein>
    <submittedName>
        <fullName evidence="2">Uncharacterized protein</fullName>
    </submittedName>
</protein>
<reference evidence="2 3" key="1">
    <citation type="journal article" date="2012" name="Science">
        <title>The Paleozoic origin of enzymatic lignin decomposition reconstructed from 31 fungal genomes.</title>
        <authorList>
            <person name="Floudas D."/>
            <person name="Binder M."/>
            <person name="Riley R."/>
            <person name="Barry K."/>
            <person name="Blanchette R.A."/>
            <person name="Henrissat B."/>
            <person name="Martinez A.T."/>
            <person name="Otillar R."/>
            <person name="Spatafora J.W."/>
            <person name="Yadav J.S."/>
            <person name="Aerts A."/>
            <person name="Benoit I."/>
            <person name="Boyd A."/>
            <person name="Carlson A."/>
            <person name="Copeland A."/>
            <person name="Coutinho P.M."/>
            <person name="de Vries R.P."/>
            <person name="Ferreira P."/>
            <person name="Findley K."/>
            <person name="Foster B."/>
            <person name="Gaskell J."/>
            <person name="Glotzer D."/>
            <person name="Gorecki P."/>
            <person name="Heitman J."/>
            <person name="Hesse C."/>
            <person name="Hori C."/>
            <person name="Igarashi K."/>
            <person name="Jurgens J.A."/>
            <person name="Kallen N."/>
            <person name="Kersten P."/>
            <person name="Kohler A."/>
            <person name="Kuees U."/>
            <person name="Kumar T.K.A."/>
            <person name="Kuo A."/>
            <person name="LaButti K."/>
            <person name="Larrondo L.F."/>
            <person name="Lindquist E."/>
            <person name="Ling A."/>
            <person name="Lombard V."/>
            <person name="Lucas S."/>
            <person name="Lundell T."/>
            <person name="Martin R."/>
            <person name="McLaughlin D.J."/>
            <person name="Morgenstern I."/>
            <person name="Morin E."/>
            <person name="Murat C."/>
            <person name="Nagy L.G."/>
            <person name="Nolan M."/>
            <person name="Ohm R.A."/>
            <person name="Patyshakuliyeva A."/>
            <person name="Rokas A."/>
            <person name="Ruiz-Duenas F.J."/>
            <person name="Sabat G."/>
            <person name="Salamov A."/>
            <person name="Samejima M."/>
            <person name="Schmutz J."/>
            <person name="Slot J.C."/>
            <person name="St John F."/>
            <person name="Stenlid J."/>
            <person name="Sun H."/>
            <person name="Sun S."/>
            <person name="Syed K."/>
            <person name="Tsang A."/>
            <person name="Wiebenga A."/>
            <person name="Young D."/>
            <person name="Pisabarro A."/>
            <person name="Eastwood D.C."/>
            <person name="Martin F."/>
            <person name="Cullen D."/>
            <person name="Grigoriev I.V."/>
            <person name="Hibbett D.S."/>
        </authorList>
    </citation>
    <scope>NUCLEOTIDE SEQUENCE [LARGE SCALE GENOMIC DNA]</scope>
    <source>
        <strain evidence="2 3">ATCC 11539</strain>
    </source>
</reference>
<dbReference type="OMA" id="EYPDWIC"/>
<dbReference type="AlphaFoldDB" id="S7PSH9"/>
<dbReference type="Gene3D" id="1.20.1280.50">
    <property type="match status" value="1"/>
</dbReference>
<evidence type="ECO:0000313" key="3">
    <source>
        <dbReference type="Proteomes" id="UP000030669"/>
    </source>
</evidence>
<proteinExistence type="predicted"/>
<dbReference type="KEGG" id="gtr:GLOTRDRAFT_123591"/>
<sequence>MSAVTALIRKGYSVRLRMRKREPTQKRPVGLPPELWSIIFEYAVIWVTFDFSGGTAENKSIPLGRLDSDMFGVLVVSHVCRRWRAIALSTPHLWCAATLKDTLKALPDILARSGTLPLSLLLPKCDLGHTAALVAECSRWRHIRMDLTQEALRLFQTTPPLRLPVLQTLCLELSVKAMHELNRIRAFEDAPMLSHLSLVLDCSSTRDCLVLSGVWRRLTHLVLTRRDGFLDCIDALNQCPALRSLHLIFVYDALSSDPRFNPHYPSPSQTLKLPQLETLRLCAPDVGACFTLLDLPALEELDVASKQGEARRSSGVAEHKHFPLQRFFGGRDDQDDKVPAGGTGTLCAPCHGARPQPGSS</sequence>
<dbReference type="RefSeq" id="XP_007871177.1">
    <property type="nucleotide sequence ID" value="XM_007872986.1"/>
</dbReference>
<feature type="compositionally biased region" description="Basic and acidic residues" evidence="1">
    <location>
        <begin position="329"/>
        <end position="338"/>
    </location>
</feature>
<dbReference type="EMBL" id="KB469317">
    <property type="protein sequence ID" value="EPQ50342.1"/>
    <property type="molecule type" value="Genomic_DNA"/>
</dbReference>
<evidence type="ECO:0000256" key="1">
    <source>
        <dbReference type="SAM" id="MobiDB-lite"/>
    </source>
</evidence>
<name>S7PSH9_GLOTA</name>
<evidence type="ECO:0000313" key="2">
    <source>
        <dbReference type="EMBL" id="EPQ50342.1"/>
    </source>
</evidence>
<feature type="region of interest" description="Disordered" evidence="1">
    <location>
        <begin position="328"/>
        <end position="360"/>
    </location>
</feature>
<accession>S7PSH9</accession>
<keyword evidence="3" id="KW-1185">Reference proteome</keyword>
<gene>
    <name evidence="2" type="ORF">GLOTRDRAFT_123591</name>
</gene>
<dbReference type="OrthoDB" id="2884925at2759"/>
<dbReference type="Proteomes" id="UP000030669">
    <property type="component" value="Unassembled WGS sequence"/>
</dbReference>